<dbReference type="InterPro" id="IPR005135">
    <property type="entry name" value="Endo/exonuclease/phosphatase"/>
</dbReference>
<feature type="domain" description="Endonuclease/exonuclease/phosphatase" evidence="1">
    <location>
        <begin position="118"/>
        <end position="176"/>
    </location>
</feature>
<dbReference type="SUPFAM" id="SSF56219">
    <property type="entry name" value="DNase I-like"/>
    <property type="match status" value="1"/>
</dbReference>
<evidence type="ECO:0000313" key="3">
    <source>
        <dbReference type="Proteomes" id="UP001516400"/>
    </source>
</evidence>
<dbReference type="Proteomes" id="UP001516400">
    <property type="component" value="Unassembled WGS sequence"/>
</dbReference>
<accession>A0ABD2NSL2</accession>
<dbReference type="Pfam" id="PF03372">
    <property type="entry name" value="Exo_endo_phos"/>
    <property type="match status" value="1"/>
</dbReference>
<evidence type="ECO:0000259" key="1">
    <source>
        <dbReference type="Pfam" id="PF03372"/>
    </source>
</evidence>
<sequence length="179" mass="20252">MTLYKISFFEADQAYLKPIEPFPSEFPSANECPPLASPQNAETRMSYAVSKSGDGLKEQTQLSLQIRSVCAVNKQLDQDNIIHSSKSRDEEITSREKNVYHGSFLYEIWSMEEDSTPAQSQANLKILIRDHGPDVIALNETFLKPEHRLTITNYTLPRTDRQDGYGGIAFAIKKDIPLL</sequence>
<protein>
    <recommendedName>
        <fullName evidence="1">Endonuclease/exonuclease/phosphatase domain-containing protein</fullName>
    </recommendedName>
</protein>
<gene>
    <name evidence="2" type="ORF">HHI36_004907</name>
</gene>
<name>A0ABD2NSL2_9CUCU</name>
<organism evidence="2 3">
    <name type="scientific">Cryptolaemus montrouzieri</name>
    <dbReference type="NCBI Taxonomy" id="559131"/>
    <lineage>
        <taxon>Eukaryota</taxon>
        <taxon>Metazoa</taxon>
        <taxon>Ecdysozoa</taxon>
        <taxon>Arthropoda</taxon>
        <taxon>Hexapoda</taxon>
        <taxon>Insecta</taxon>
        <taxon>Pterygota</taxon>
        <taxon>Neoptera</taxon>
        <taxon>Endopterygota</taxon>
        <taxon>Coleoptera</taxon>
        <taxon>Polyphaga</taxon>
        <taxon>Cucujiformia</taxon>
        <taxon>Coccinelloidea</taxon>
        <taxon>Coccinellidae</taxon>
        <taxon>Scymninae</taxon>
        <taxon>Scymnini</taxon>
        <taxon>Cryptolaemus</taxon>
    </lineage>
</organism>
<dbReference type="AlphaFoldDB" id="A0ABD2NSL2"/>
<keyword evidence="3" id="KW-1185">Reference proteome</keyword>
<dbReference type="InterPro" id="IPR036691">
    <property type="entry name" value="Endo/exonu/phosph_ase_sf"/>
</dbReference>
<reference evidence="2 3" key="1">
    <citation type="journal article" date="2021" name="BMC Biol.">
        <title>Horizontally acquired antibacterial genes associated with adaptive radiation of ladybird beetles.</title>
        <authorList>
            <person name="Li H.S."/>
            <person name="Tang X.F."/>
            <person name="Huang Y.H."/>
            <person name="Xu Z.Y."/>
            <person name="Chen M.L."/>
            <person name="Du X.Y."/>
            <person name="Qiu B.Y."/>
            <person name="Chen P.T."/>
            <person name="Zhang W."/>
            <person name="Slipinski A."/>
            <person name="Escalona H.E."/>
            <person name="Waterhouse R.M."/>
            <person name="Zwick A."/>
            <person name="Pang H."/>
        </authorList>
    </citation>
    <scope>NUCLEOTIDE SEQUENCE [LARGE SCALE GENOMIC DNA]</scope>
    <source>
        <strain evidence="2">SYSU2018</strain>
    </source>
</reference>
<comment type="caution">
    <text evidence="2">The sequence shown here is derived from an EMBL/GenBank/DDBJ whole genome shotgun (WGS) entry which is preliminary data.</text>
</comment>
<proteinExistence type="predicted"/>
<dbReference type="EMBL" id="JABFTP020000144">
    <property type="protein sequence ID" value="KAL3281701.1"/>
    <property type="molecule type" value="Genomic_DNA"/>
</dbReference>
<evidence type="ECO:0000313" key="2">
    <source>
        <dbReference type="EMBL" id="KAL3281701.1"/>
    </source>
</evidence>